<dbReference type="RefSeq" id="WP_316972824.1">
    <property type="nucleotide sequence ID" value="NZ_JAWIIJ010000002.1"/>
</dbReference>
<keyword evidence="1" id="KW-1133">Transmembrane helix</keyword>
<sequence length="162" mass="18153">MVQFLESGQGIRLLLTPNRSLSWRGNVIVWSLLCLPVLAATLALTLAGAWVVLPFAGLELGALAAGLYCTSRDCHRKEVLTIERDLVRLEKGHSRRQCQWEWPARYTRVCQQTSNRLLPANPRLYLQHRDTRILLAGFLNPGDVDQLLAILARAGLTIEKGK</sequence>
<reference evidence="2 3" key="1">
    <citation type="submission" date="2023-10" db="EMBL/GenBank/DDBJ databases">
        <title>Characteristics and mechanism of a salt-tolerant marine origin heterotrophic nitrifying- aerobic denitrifying bacteria Marinobacter xestospongiae HN1.</title>
        <authorList>
            <person name="Qi R."/>
        </authorList>
    </citation>
    <scope>NUCLEOTIDE SEQUENCE [LARGE SCALE GENOMIC DNA]</scope>
    <source>
        <strain evidence="2 3">HN1</strain>
    </source>
</reference>
<dbReference type="Pfam" id="PF10003">
    <property type="entry name" value="DUF2244"/>
    <property type="match status" value="1"/>
</dbReference>
<proteinExistence type="predicted"/>
<accession>A0ABU3VUM1</accession>
<keyword evidence="1" id="KW-0472">Membrane</keyword>
<gene>
    <name evidence="2" type="ORF">RYS15_04715</name>
</gene>
<dbReference type="Proteomes" id="UP001269819">
    <property type="component" value="Unassembled WGS sequence"/>
</dbReference>
<organism evidence="2 3">
    <name type="scientific">Marinobacter xestospongiae</name>
    <dbReference type="NCBI Taxonomy" id="994319"/>
    <lineage>
        <taxon>Bacteria</taxon>
        <taxon>Pseudomonadati</taxon>
        <taxon>Pseudomonadota</taxon>
        <taxon>Gammaproteobacteria</taxon>
        <taxon>Pseudomonadales</taxon>
        <taxon>Marinobacteraceae</taxon>
        <taxon>Marinobacter</taxon>
    </lineage>
</organism>
<evidence type="ECO:0000313" key="2">
    <source>
        <dbReference type="EMBL" id="MDV2077970.1"/>
    </source>
</evidence>
<evidence type="ECO:0000313" key="3">
    <source>
        <dbReference type="Proteomes" id="UP001269819"/>
    </source>
</evidence>
<keyword evidence="1" id="KW-0812">Transmembrane</keyword>
<comment type="caution">
    <text evidence="2">The sequence shown here is derived from an EMBL/GenBank/DDBJ whole genome shotgun (WGS) entry which is preliminary data.</text>
</comment>
<keyword evidence="3" id="KW-1185">Reference proteome</keyword>
<dbReference type="EMBL" id="JAWIIJ010000002">
    <property type="protein sequence ID" value="MDV2077970.1"/>
    <property type="molecule type" value="Genomic_DNA"/>
</dbReference>
<evidence type="ECO:0000256" key="1">
    <source>
        <dbReference type="SAM" id="Phobius"/>
    </source>
</evidence>
<protein>
    <submittedName>
        <fullName evidence="2">DUF2244 domain-containing protein</fullName>
    </submittedName>
</protein>
<dbReference type="InterPro" id="IPR019253">
    <property type="entry name" value="DUF2244_TM"/>
</dbReference>
<name>A0ABU3VUM1_9GAMM</name>
<feature type="transmembrane region" description="Helical" evidence="1">
    <location>
        <begin position="27"/>
        <end position="53"/>
    </location>
</feature>